<evidence type="ECO:0000313" key="2">
    <source>
        <dbReference type="Proteomes" id="UP001218188"/>
    </source>
</evidence>
<dbReference type="EMBL" id="JARJCM010000333">
    <property type="protein sequence ID" value="KAJ7018578.1"/>
    <property type="molecule type" value="Genomic_DNA"/>
</dbReference>
<keyword evidence="2" id="KW-1185">Reference proteome</keyword>
<gene>
    <name evidence="1" type="ORF">C8F04DRAFT_1404871</name>
</gene>
<evidence type="ECO:0000313" key="1">
    <source>
        <dbReference type="EMBL" id="KAJ7018578.1"/>
    </source>
</evidence>
<sequence length="211" mass="23670">MVGEADADQFSAESGPGHHDHAGSFFSFSRDFIILGGNFVNNNITTINAASPSYSGIRIIPLGDLTLRHEIRLDHQRGVVSHHRSRGCVRRMYSARLGSHPKTVAVYQGPGAEQEWIIAVKKREAIWHPNILQWCGVARAPGIYATVFHDDLIPFQRYLDIYDLSPLTAVYMYAYFDTEFQDLEQYWSIQEIVPSGHNAQLAASVLIPEGK</sequence>
<dbReference type="AlphaFoldDB" id="A0AAD6WLH4"/>
<name>A0AAD6WLH4_9AGAR</name>
<organism evidence="1 2">
    <name type="scientific">Mycena alexandri</name>
    <dbReference type="NCBI Taxonomy" id="1745969"/>
    <lineage>
        <taxon>Eukaryota</taxon>
        <taxon>Fungi</taxon>
        <taxon>Dikarya</taxon>
        <taxon>Basidiomycota</taxon>
        <taxon>Agaricomycotina</taxon>
        <taxon>Agaricomycetes</taxon>
        <taxon>Agaricomycetidae</taxon>
        <taxon>Agaricales</taxon>
        <taxon>Marasmiineae</taxon>
        <taxon>Mycenaceae</taxon>
        <taxon>Mycena</taxon>
    </lineage>
</organism>
<proteinExistence type="predicted"/>
<reference evidence="1" key="1">
    <citation type="submission" date="2023-03" db="EMBL/GenBank/DDBJ databases">
        <title>Massive genome expansion in bonnet fungi (Mycena s.s.) driven by repeated elements and novel gene families across ecological guilds.</title>
        <authorList>
            <consortium name="Lawrence Berkeley National Laboratory"/>
            <person name="Harder C.B."/>
            <person name="Miyauchi S."/>
            <person name="Viragh M."/>
            <person name="Kuo A."/>
            <person name="Thoen E."/>
            <person name="Andreopoulos B."/>
            <person name="Lu D."/>
            <person name="Skrede I."/>
            <person name="Drula E."/>
            <person name="Henrissat B."/>
            <person name="Morin E."/>
            <person name="Kohler A."/>
            <person name="Barry K."/>
            <person name="LaButti K."/>
            <person name="Morin E."/>
            <person name="Salamov A."/>
            <person name="Lipzen A."/>
            <person name="Mereny Z."/>
            <person name="Hegedus B."/>
            <person name="Baldrian P."/>
            <person name="Stursova M."/>
            <person name="Weitz H."/>
            <person name="Taylor A."/>
            <person name="Grigoriev I.V."/>
            <person name="Nagy L.G."/>
            <person name="Martin F."/>
            <person name="Kauserud H."/>
        </authorList>
    </citation>
    <scope>NUCLEOTIDE SEQUENCE</scope>
    <source>
        <strain evidence="1">CBHHK200</strain>
    </source>
</reference>
<protein>
    <submittedName>
        <fullName evidence="1">Uncharacterized protein</fullName>
    </submittedName>
</protein>
<dbReference type="Proteomes" id="UP001218188">
    <property type="component" value="Unassembled WGS sequence"/>
</dbReference>
<comment type="caution">
    <text evidence="1">The sequence shown here is derived from an EMBL/GenBank/DDBJ whole genome shotgun (WGS) entry which is preliminary data.</text>
</comment>
<accession>A0AAD6WLH4</accession>